<organism evidence="4 5">
    <name type="scientific">Syphacia muris</name>
    <dbReference type="NCBI Taxonomy" id="451379"/>
    <lineage>
        <taxon>Eukaryota</taxon>
        <taxon>Metazoa</taxon>
        <taxon>Ecdysozoa</taxon>
        <taxon>Nematoda</taxon>
        <taxon>Chromadorea</taxon>
        <taxon>Rhabditida</taxon>
        <taxon>Spirurina</taxon>
        <taxon>Oxyuridomorpha</taxon>
        <taxon>Oxyuroidea</taxon>
        <taxon>Oxyuridae</taxon>
        <taxon>Syphacia</taxon>
    </lineage>
</organism>
<keyword evidence="1" id="KW-0206">Cytoskeleton</keyword>
<accession>A0A0N5AB11</accession>
<dbReference type="PROSITE" id="PS50202">
    <property type="entry name" value="MSP"/>
    <property type="match status" value="1"/>
</dbReference>
<dbReference type="SUPFAM" id="SSF49354">
    <property type="entry name" value="PapD-like"/>
    <property type="match status" value="1"/>
</dbReference>
<feature type="compositionally biased region" description="Polar residues" evidence="2">
    <location>
        <begin position="51"/>
        <end position="67"/>
    </location>
</feature>
<sequence length="318" mass="34861">MDSLGRYVPTQLDGTETGGNNKNIPSPDLDGFNKQRNVRFDGDNPVVLSSEDGTLNNRTNGTENFGTASDGVDQHDGASTATDSTSARKSSIIKRNSIPLPVTLEFLADARRNSPASDIFTDKFLSICPKDTITLNVVAGEVDPVDVIALKNAGTEDVVYKIKITSPEKFRVHPSAGIISAGETEFVRVNLKNGNIFKILQESSQSSLIRAFSKQTYISISEHKHTIAGERFLIMATKVQSFKNTDFATVWKNASAISKVKHKLKCCLNRGSTSASQNLYQSNIPNSHALPSSFDQNVSYFCRKKNIHAEIVIFHQHP</sequence>
<dbReference type="Pfam" id="PF00635">
    <property type="entry name" value="Motile_Sperm"/>
    <property type="match status" value="1"/>
</dbReference>
<feature type="region of interest" description="Disordered" evidence="2">
    <location>
        <begin position="47"/>
        <end position="90"/>
    </location>
</feature>
<feature type="region of interest" description="Disordered" evidence="2">
    <location>
        <begin position="1"/>
        <end position="29"/>
    </location>
</feature>
<evidence type="ECO:0000256" key="1">
    <source>
        <dbReference type="RuleBase" id="RU003425"/>
    </source>
</evidence>
<evidence type="ECO:0000313" key="4">
    <source>
        <dbReference type="Proteomes" id="UP000046393"/>
    </source>
</evidence>
<dbReference type="InterPro" id="IPR000535">
    <property type="entry name" value="MSP_dom"/>
</dbReference>
<feature type="compositionally biased region" description="Polar residues" evidence="2">
    <location>
        <begin position="12"/>
        <end position="24"/>
    </location>
</feature>
<dbReference type="InterPro" id="IPR008962">
    <property type="entry name" value="PapD-like_sf"/>
</dbReference>
<name>A0A0N5AB11_9BILA</name>
<comment type="function">
    <text evidence="1">Central component in molecular interactions underlying sperm crawling. Forms an extensive filament system that extends from sperm villipoda, along the leading edge of the pseudopod.</text>
</comment>
<evidence type="ECO:0000313" key="5">
    <source>
        <dbReference type="WBParaSite" id="SMUV_0000133701-mRNA-1"/>
    </source>
</evidence>
<dbReference type="Proteomes" id="UP000046393">
    <property type="component" value="Unplaced"/>
</dbReference>
<dbReference type="STRING" id="451379.A0A0N5AB11"/>
<dbReference type="PANTHER" id="PTHR46384">
    <property type="entry name" value="MOTILE SPERM DOMAIN-CONTAINING PROTEIN 2"/>
    <property type="match status" value="1"/>
</dbReference>
<dbReference type="Gene3D" id="2.60.40.10">
    <property type="entry name" value="Immunoglobulins"/>
    <property type="match status" value="1"/>
</dbReference>
<dbReference type="GO" id="GO:0012505">
    <property type="term" value="C:endomembrane system"/>
    <property type="evidence" value="ECO:0007669"/>
    <property type="project" value="TreeGrafter"/>
</dbReference>
<dbReference type="InterPro" id="IPR013783">
    <property type="entry name" value="Ig-like_fold"/>
</dbReference>
<dbReference type="WBParaSite" id="SMUV_0000133701-mRNA-1">
    <property type="protein sequence ID" value="SMUV_0000133701-mRNA-1"/>
    <property type="gene ID" value="SMUV_0000133701"/>
</dbReference>
<feature type="domain" description="MSP" evidence="3">
    <location>
        <begin position="124"/>
        <end position="269"/>
    </location>
</feature>
<dbReference type="AlphaFoldDB" id="A0A0N5AB11"/>
<dbReference type="GO" id="GO:0140284">
    <property type="term" value="C:endoplasmic reticulum-endosome membrane contact site"/>
    <property type="evidence" value="ECO:0007669"/>
    <property type="project" value="TreeGrafter"/>
</dbReference>
<keyword evidence="4" id="KW-1185">Reference proteome</keyword>
<proteinExistence type="predicted"/>
<reference evidence="5" key="1">
    <citation type="submission" date="2017-02" db="UniProtKB">
        <authorList>
            <consortium name="WormBaseParasite"/>
        </authorList>
    </citation>
    <scope>IDENTIFICATION</scope>
</reference>
<evidence type="ECO:0000259" key="3">
    <source>
        <dbReference type="PROSITE" id="PS50202"/>
    </source>
</evidence>
<protein>
    <recommendedName>
        <fullName evidence="1">Major sperm protein</fullName>
    </recommendedName>
</protein>
<evidence type="ECO:0000256" key="2">
    <source>
        <dbReference type="SAM" id="MobiDB-lite"/>
    </source>
</evidence>
<dbReference type="PANTHER" id="PTHR46384:SF1">
    <property type="entry name" value="MOTILE SPERM DOMAIN-CONTAINING PROTEIN 2"/>
    <property type="match status" value="1"/>
</dbReference>
<feature type="compositionally biased region" description="Polar residues" evidence="2">
    <location>
        <begin position="77"/>
        <end position="89"/>
    </location>
</feature>
<dbReference type="InterPro" id="IPR053012">
    <property type="entry name" value="ER-organelle_contact"/>
</dbReference>
<keyword evidence="1" id="KW-0963">Cytoplasm</keyword>